<gene>
    <name evidence="1" type="ORF">METZ01_LOCUS509416</name>
</gene>
<dbReference type="EMBL" id="UINC01226182">
    <property type="protein sequence ID" value="SVE56562.1"/>
    <property type="molecule type" value="Genomic_DNA"/>
</dbReference>
<protein>
    <submittedName>
        <fullName evidence="1">Uncharacterized protein</fullName>
    </submittedName>
</protein>
<sequence>MSILNKQNVEICEYASELLDTPKAHLKLCLLQDETGLKITHNDKLLMIFKLTHDGMLAAGFVAKALGANVPPLGESSWARVSTGVFFRATSIAQLDYSNEASSLLLERWLNEADLQRGNTPK</sequence>
<evidence type="ECO:0000313" key="1">
    <source>
        <dbReference type="EMBL" id="SVE56562.1"/>
    </source>
</evidence>
<dbReference type="AlphaFoldDB" id="A0A383EI54"/>
<name>A0A383EI54_9ZZZZ</name>
<reference evidence="1" key="1">
    <citation type="submission" date="2018-05" db="EMBL/GenBank/DDBJ databases">
        <authorList>
            <person name="Lanie J.A."/>
            <person name="Ng W.-L."/>
            <person name="Kazmierczak K.M."/>
            <person name="Andrzejewski T.M."/>
            <person name="Davidsen T.M."/>
            <person name="Wayne K.J."/>
            <person name="Tettelin H."/>
            <person name="Glass J.I."/>
            <person name="Rusch D."/>
            <person name="Podicherti R."/>
            <person name="Tsui H.-C.T."/>
            <person name="Winkler M.E."/>
        </authorList>
    </citation>
    <scope>NUCLEOTIDE SEQUENCE</scope>
</reference>
<proteinExistence type="predicted"/>
<organism evidence="1">
    <name type="scientific">marine metagenome</name>
    <dbReference type="NCBI Taxonomy" id="408172"/>
    <lineage>
        <taxon>unclassified sequences</taxon>
        <taxon>metagenomes</taxon>
        <taxon>ecological metagenomes</taxon>
    </lineage>
</organism>
<accession>A0A383EI54</accession>